<dbReference type="OrthoDB" id="9790815at2"/>
<evidence type="ECO:0000256" key="1">
    <source>
        <dbReference type="ARBA" id="ARBA00005564"/>
    </source>
</evidence>
<dbReference type="STRING" id="1841610.A6X21_01810"/>
<protein>
    <submittedName>
        <fullName evidence="3">6-phosphogluconolactonase</fullName>
    </submittedName>
</protein>
<comment type="caution">
    <text evidence="3">The sequence shown here is derived from an EMBL/GenBank/DDBJ whole genome shotgun (WGS) entry which is preliminary data.</text>
</comment>
<proteinExistence type="inferred from homology"/>
<evidence type="ECO:0000313" key="3">
    <source>
        <dbReference type="EMBL" id="ODA36833.1"/>
    </source>
</evidence>
<dbReference type="PANTHER" id="PTHR30344">
    <property type="entry name" value="6-PHOSPHOGLUCONOLACTONASE-RELATED"/>
    <property type="match status" value="1"/>
</dbReference>
<gene>
    <name evidence="3" type="ORF">A6X21_01810</name>
</gene>
<organism evidence="3 4">
    <name type="scientific">Planctopirus hydrillae</name>
    <dbReference type="NCBI Taxonomy" id="1841610"/>
    <lineage>
        <taxon>Bacteria</taxon>
        <taxon>Pseudomonadati</taxon>
        <taxon>Planctomycetota</taxon>
        <taxon>Planctomycetia</taxon>
        <taxon>Planctomycetales</taxon>
        <taxon>Planctomycetaceae</taxon>
        <taxon>Planctopirus</taxon>
    </lineage>
</organism>
<dbReference type="SUPFAM" id="SSF51004">
    <property type="entry name" value="C-terminal (heme d1) domain of cytochrome cd1-nitrite reductase"/>
    <property type="match status" value="1"/>
</dbReference>
<dbReference type="Proteomes" id="UP000094828">
    <property type="component" value="Unassembled WGS sequence"/>
</dbReference>
<dbReference type="EMBL" id="LYDR01000001">
    <property type="protein sequence ID" value="ODA36833.1"/>
    <property type="molecule type" value="Genomic_DNA"/>
</dbReference>
<dbReference type="AlphaFoldDB" id="A0A1C3EUS3"/>
<dbReference type="GO" id="GO:0005829">
    <property type="term" value="C:cytosol"/>
    <property type="evidence" value="ECO:0007669"/>
    <property type="project" value="TreeGrafter"/>
</dbReference>
<accession>A0A1C3EUS3</accession>
<dbReference type="InterPro" id="IPR015943">
    <property type="entry name" value="WD40/YVTN_repeat-like_dom_sf"/>
</dbReference>
<dbReference type="InterPro" id="IPR050282">
    <property type="entry name" value="Cycloisomerase_2"/>
</dbReference>
<dbReference type="RefSeq" id="WP_068845140.1">
    <property type="nucleotide sequence ID" value="NZ_LYDR01000001.1"/>
</dbReference>
<dbReference type="GO" id="GO:0017057">
    <property type="term" value="F:6-phosphogluconolactonase activity"/>
    <property type="evidence" value="ECO:0007669"/>
    <property type="project" value="TreeGrafter"/>
</dbReference>
<dbReference type="PANTHER" id="PTHR30344:SF1">
    <property type="entry name" value="6-PHOSPHOGLUCONOLACTONASE"/>
    <property type="match status" value="1"/>
</dbReference>
<dbReference type="Gene3D" id="2.130.10.10">
    <property type="entry name" value="YVTN repeat-like/Quinoprotein amine dehydrogenase"/>
    <property type="match status" value="1"/>
</dbReference>
<sequence length="412" mass="43673">MSAARKLKDFFQQLTNGWLPLAVLLLIFAQLMFWTGKPAQAQETKAPALFHVYFGTYTSGTSEGIYRSTFDASTGTLSTPELVAKVTNPSFLAIHPTKPVIYCVSEVAESLPGSEAGRPTGAVIAFSREAAHGSLKELGWKPSGGAGPCHLSVDLAGSALFVANYGGGSVASLPLNAEGVPEKPSSIMVHEGSSINKQRQQKPHAHSINLDQSNRYAFAADLGCDKIFIYQFDPATRTLKPHDIPSAPVAAGSGPRHLAFHSHGRFAYVINELTSTITAFKYDSTKGDLEPIQTVSTLPKDANTPGNSTAEIVAHPSGNWLVGSNRGHDSLALFSIRPETGELKLVSNVPAGGKTPRNFAFDPTGQWLIAAHQGSNSVQVFAFNASTGTLTPQGEPVAIGAPVCVRFVPVKP</sequence>
<dbReference type="Pfam" id="PF10282">
    <property type="entry name" value="Lactonase"/>
    <property type="match status" value="1"/>
</dbReference>
<comment type="similarity">
    <text evidence="1">Belongs to the cycloisomerase 2 family.</text>
</comment>
<reference evidence="3 4" key="1">
    <citation type="submission" date="2016-05" db="EMBL/GenBank/DDBJ databases">
        <title>Genomic and physiological characterization of Planctopirus sp. isolated from fresh water lake.</title>
        <authorList>
            <person name="Subhash Y."/>
            <person name="Ramana C."/>
        </authorList>
    </citation>
    <scope>NUCLEOTIDE SEQUENCE [LARGE SCALE GENOMIC DNA]</scope>
    <source>
        <strain evidence="3 4">JC280</strain>
    </source>
</reference>
<evidence type="ECO:0000256" key="2">
    <source>
        <dbReference type="ARBA" id="ARBA00022526"/>
    </source>
</evidence>
<evidence type="ECO:0000313" key="4">
    <source>
        <dbReference type="Proteomes" id="UP000094828"/>
    </source>
</evidence>
<dbReference type="InterPro" id="IPR011048">
    <property type="entry name" value="Haem_d1_sf"/>
</dbReference>
<dbReference type="GO" id="GO:0006006">
    <property type="term" value="P:glucose metabolic process"/>
    <property type="evidence" value="ECO:0007669"/>
    <property type="project" value="UniProtKB-KW"/>
</dbReference>
<keyword evidence="2" id="KW-0313">Glucose metabolism</keyword>
<name>A0A1C3EUS3_9PLAN</name>
<dbReference type="InterPro" id="IPR019405">
    <property type="entry name" value="Lactonase_7-beta_prop"/>
</dbReference>
<dbReference type="FunFam" id="2.130.10.10:FF:000306">
    <property type="entry name" value="3-carboxymuconate cyclase"/>
    <property type="match status" value="1"/>
</dbReference>
<keyword evidence="2" id="KW-0119">Carbohydrate metabolism</keyword>
<keyword evidence="4" id="KW-1185">Reference proteome</keyword>